<dbReference type="Proteomes" id="UP000425817">
    <property type="component" value="Chromosome"/>
</dbReference>
<evidence type="ECO:0000313" key="2">
    <source>
        <dbReference type="EMBL" id="QGW80833.1"/>
    </source>
</evidence>
<name>A0A6I6H1Y9_VARPD</name>
<evidence type="ECO:0000256" key="1">
    <source>
        <dbReference type="SAM" id="Coils"/>
    </source>
</evidence>
<dbReference type="EMBL" id="CP046622">
    <property type="protein sequence ID" value="QGW80833.1"/>
    <property type="molecule type" value="Genomic_DNA"/>
</dbReference>
<protein>
    <submittedName>
        <fullName evidence="2">Uncharacterized protein</fullName>
    </submittedName>
</protein>
<sequence>MTRPSHDDKDPADLAKALEENKHAAATVQEVAEDLSVVHTVLDSEVPKETLHPDVSQAIEQTDQLKDKLRSAEEKLKTVNETLEQQVASKDS</sequence>
<dbReference type="AlphaFoldDB" id="A0A6I6H1Y9"/>
<evidence type="ECO:0000313" key="3">
    <source>
        <dbReference type="Proteomes" id="UP000425817"/>
    </source>
</evidence>
<keyword evidence="1" id="KW-0175">Coiled coil</keyword>
<feature type="coiled-coil region" evidence="1">
    <location>
        <begin position="55"/>
        <end position="89"/>
    </location>
</feature>
<dbReference type="RefSeq" id="WP_157612021.1">
    <property type="nucleotide sequence ID" value="NZ_CP046622.1"/>
</dbReference>
<dbReference type="OrthoDB" id="8905951at2"/>
<gene>
    <name evidence="2" type="ORF">GOQ09_04195</name>
</gene>
<reference evidence="2 3" key="1">
    <citation type="submission" date="2019-12" db="EMBL/GenBank/DDBJ databases">
        <title>Hybrid Genome Assemblies of two High G+C Isolates from Undergraduate Microbiology Courses.</title>
        <authorList>
            <person name="Ne Ville C.J."/>
            <person name="Enright D."/>
            <person name="Hernandez I."/>
            <person name="Dodsworth J."/>
            <person name="Orwin P.M."/>
        </authorList>
    </citation>
    <scope>NUCLEOTIDE SEQUENCE [LARGE SCALE GENOMIC DNA]</scope>
    <source>
        <strain evidence="2 3">CSUSB</strain>
    </source>
</reference>
<proteinExistence type="predicted"/>
<accession>A0A6I6H1Y9</accession>
<organism evidence="2 3">
    <name type="scientific">Variovorax paradoxus</name>
    <dbReference type="NCBI Taxonomy" id="34073"/>
    <lineage>
        <taxon>Bacteria</taxon>
        <taxon>Pseudomonadati</taxon>
        <taxon>Pseudomonadota</taxon>
        <taxon>Betaproteobacteria</taxon>
        <taxon>Burkholderiales</taxon>
        <taxon>Comamonadaceae</taxon>
        <taxon>Variovorax</taxon>
    </lineage>
</organism>